<dbReference type="PANTHER" id="PTHR43283:SF11">
    <property type="entry name" value="BETA-LACTAMASE-RELATED DOMAIN-CONTAINING PROTEIN"/>
    <property type="match status" value="1"/>
</dbReference>
<dbReference type="SUPFAM" id="SSF56601">
    <property type="entry name" value="beta-lactamase/transpeptidase-like"/>
    <property type="match status" value="1"/>
</dbReference>
<comment type="caution">
    <text evidence="3">The sequence shown here is derived from an EMBL/GenBank/DDBJ whole genome shotgun (WGS) entry which is preliminary data.</text>
</comment>
<dbReference type="PANTHER" id="PTHR43283">
    <property type="entry name" value="BETA-LACTAMASE-RELATED"/>
    <property type="match status" value="1"/>
</dbReference>
<dbReference type="Pfam" id="PF00144">
    <property type="entry name" value="Beta-lactamase"/>
    <property type="match status" value="1"/>
</dbReference>
<dbReference type="EMBL" id="JACHEK010000005">
    <property type="protein sequence ID" value="MBB6144960.1"/>
    <property type="molecule type" value="Genomic_DNA"/>
</dbReference>
<evidence type="ECO:0000259" key="2">
    <source>
        <dbReference type="Pfam" id="PF00144"/>
    </source>
</evidence>
<dbReference type="RefSeq" id="WP_050059496.1">
    <property type="nucleotide sequence ID" value="NZ_JACHEK010000005.1"/>
</dbReference>
<dbReference type="InterPro" id="IPR050789">
    <property type="entry name" value="Diverse_Enzym_Activities"/>
</dbReference>
<evidence type="ECO:0000313" key="3">
    <source>
        <dbReference type="EMBL" id="MBB6144960.1"/>
    </source>
</evidence>
<reference evidence="3 4" key="1">
    <citation type="submission" date="2020-08" db="EMBL/GenBank/DDBJ databases">
        <title>Genomic Encyclopedia of Type Strains, Phase IV (KMG-IV): sequencing the most valuable type-strain genomes for metagenomic binning, comparative biology and taxonomic classification.</title>
        <authorList>
            <person name="Goeker M."/>
        </authorList>
    </citation>
    <scope>NUCLEOTIDE SEQUENCE [LARGE SCALE GENOMIC DNA]</scope>
    <source>
        <strain evidence="3 4">DSM 103733</strain>
    </source>
</reference>
<dbReference type="Proteomes" id="UP000538666">
    <property type="component" value="Unassembled WGS sequence"/>
</dbReference>
<accession>A0A841JUX4</accession>
<name>A0A841JUX4_9BACT</name>
<evidence type="ECO:0000313" key="4">
    <source>
        <dbReference type="Proteomes" id="UP000538666"/>
    </source>
</evidence>
<dbReference type="GO" id="GO:0016787">
    <property type="term" value="F:hydrolase activity"/>
    <property type="evidence" value="ECO:0007669"/>
    <property type="project" value="UniProtKB-KW"/>
</dbReference>
<gene>
    <name evidence="3" type="ORF">HNQ77_002916</name>
</gene>
<dbReference type="InterPro" id="IPR001466">
    <property type="entry name" value="Beta-lactam-related"/>
</dbReference>
<protein>
    <submittedName>
        <fullName evidence="3">CubicO group peptidase (Beta-lactamase class C family)</fullName>
    </submittedName>
</protein>
<evidence type="ECO:0000256" key="1">
    <source>
        <dbReference type="ARBA" id="ARBA00022801"/>
    </source>
</evidence>
<organism evidence="3 4">
    <name type="scientific">Silvibacterium bohemicum</name>
    <dbReference type="NCBI Taxonomy" id="1577686"/>
    <lineage>
        <taxon>Bacteria</taxon>
        <taxon>Pseudomonadati</taxon>
        <taxon>Acidobacteriota</taxon>
        <taxon>Terriglobia</taxon>
        <taxon>Terriglobales</taxon>
        <taxon>Acidobacteriaceae</taxon>
        <taxon>Silvibacterium</taxon>
    </lineage>
</organism>
<dbReference type="InterPro" id="IPR012338">
    <property type="entry name" value="Beta-lactam/transpept-like"/>
</dbReference>
<dbReference type="AlphaFoldDB" id="A0A841JUX4"/>
<feature type="domain" description="Beta-lactamase-related" evidence="2">
    <location>
        <begin position="28"/>
        <end position="353"/>
    </location>
</feature>
<keyword evidence="1" id="KW-0378">Hydrolase</keyword>
<dbReference type="Gene3D" id="3.40.710.10">
    <property type="entry name" value="DD-peptidase/beta-lactamase superfamily"/>
    <property type="match status" value="1"/>
</dbReference>
<keyword evidence="4" id="KW-1185">Reference proteome</keyword>
<sequence length="373" mass="39595">MPIPPVSIPDTASDGHERFRAVREVLLGGVAERAFPGASYGVLLGDSIVALDAVGAFTYDNDAAAVTPATVYDLASLTKVLSTTAIAMLLYDRGILGLDARLGDILPGFVVGGGDGKRRIGVTLRMLLAHSSGLPGYGQLFASHSTPAGVLRGALAMPLEAAPGTRTEYSDISFILLGKALEVLCGDNLSRVFMREVAKPLGLESTCYCPPSDWKTSIPPTEHDYLYRNRVIQGEVQDENCYELGGVSGHAGLFSNALDVLKFAACILAGGRTHDGRQLFQPGTVALFATCQSEPAGTTRALGWDTPSETSSSGKFFSSRSIGHLGYAGTSLWIDPVRQLAAVLLTNRTWPDRSNKSIQQIRPAFHDALAPCI</sequence>
<proteinExistence type="predicted"/>